<gene>
    <name evidence="1" type="ORF">SMRZ_LOCUS23717</name>
</gene>
<protein>
    <submittedName>
        <fullName evidence="1">Uncharacterized protein</fullName>
    </submittedName>
</protein>
<proteinExistence type="predicted"/>
<evidence type="ECO:0000313" key="2">
    <source>
        <dbReference type="Proteomes" id="UP000277204"/>
    </source>
</evidence>
<dbReference type="EMBL" id="UZAI01019888">
    <property type="protein sequence ID" value="VDP48364.1"/>
    <property type="molecule type" value="Genomic_DNA"/>
</dbReference>
<accession>A0A183N5Z2</accession>
<name>A0A183N5Z2_9TREM</name>
<evidence type="ECO:0000313" key="1">
    <source>
        <dbReference type="EMBL" id="VDP48364.1"/>
    </source>
</evidence>
<keyword evidence="2" id="KW-1185">Reference proteome</keyword>
<dbReference type="AlphaFoldDB" id="A0A183N5Z2"/>
<dbReference type="Proteomes" id="UP000277204">
    <property type="component" value="Unassembled WGS sequence"/>
</dbReference>
<organism evidence="1 2">
    <name type="scientific">Schistosoma margrebowiei</name>
    <dbReference type="NCBI Taxonomy" id="48269"/>
    <lineage>
        <taxon>Eukaryota</taxon>
        <taxon>Metazoa</taxon>
        <taxon>Spiralia</taxon>
        <taxon>Lophotrochozoa</taxon>
        <taxon>Platyhelminthes</taxon>
        <taxon>Trematoda</taxon>
        <taxon>Digenea</taxon>
        <taxon>Strigeidida</taxon>
        <taxon>Schistosomatoidea</taxon>
        <taxon>Schistosomatidae</taxon>
        <taxon>Schistosoma</taxon>
    </lineage>
</organism>
<sequence length="41" mass="4697">MLQMMAVMVVVEERVVSNVSVALEECSVVLLKYHFVIHYSI</sequence>
<reference evidence="1 2" key="1">
    <citation type="submission" date="2018-11" db="EMBL/GenBank/DDBJ databases">
        <authorList>
            <consortium name="Pathogen Informatics"/>
        </authorList>
    </citation>
    <scope>NUCLEOTIDE SEQUENCE [LARGE SCALE GENOMIC DNA]</scope>
    <source>
        <strain evidence="1 2">Zambia</strain>
    </source>
</reference>